<dbReference type="PANTHER" id="PTHR32361:SF12">
    <property type="entry name" value="PUTATIVE (AFU_ORTHOLOGUE AFUA_1G14340)-RELATED"/>
    <property type="match status" value="1"/>
</dbReference>
<keyword evidence="8 13" id="KW-1133">Transmembrane helix</keyword>
<sequence length="574" mass="64373">MCLKSGCNRQRLAITVASSYTTTASHFYSLPPARWFSLLRRHLILTPLHKFRHNNPFIVIIPAPAIKIHLGSLPSRLNFIIIFLYLLSNVLYCTLYLPWGGSVGPGGKFREPTEAALIAEFRGRTGVMAVVNMVPLFVCMARNNFVGQVVGIGFDSVVHMLAWAVNKVDQAGWKGLNEAVKTSHFYQVGLMAEIALILIAVLSASPLRHANYEFFLSVHQLLVVFFVAGVWWHLYIDILPQMVYCNFAIAIWVADRVFRILRILRNNIRWRRRGLSCSVAEVSPLEGGDAVRFSVELSTPFKYRPGTHAYLYVPRIGWWQSHPFSIAWSSIEESTQMVEMTQTPERWEIQNSTPTTATPQAATVHFIISKRNGFTKALYDAAQSAAATADPEKPETRCALKVLGLVEGPYDGHHSFDSFGTVVLVAGGVGITHCLGYVRHLLHRYSEGTVATQRVKLVRVIRKSEHINWVSDWLEEILRMPLCRRVHTTISGNGWAGRGGLVKVHVRRPEFETVLEKVVRRRVGATAVTVCGGGAVSDSVRTATLKFVDQATIDFSEESFTWYRQVAIHSFLPT</sequence>
<comment type="caution">
    <text evidence="15">The sequence shown here is derived from an EMBL/GenBank/DDBJ whole genome shotgun (WGS) entry which is preliminary data.</text>
</comment>
<dbReference type="InterPro" id="IPR013130">
    <property type="entry name" value="Fe3_Rdtase_TM_dom"/>
</dbReference>
<dbReference type="InterPro" id="IPR013112">
    <property type="entry name" value="FAD-bd_8"/>
</dbReference>
<evidence type="ECO:0000256" key="10">
    <source>
        <dbReference type="ARBA" id="ARBA00023065"/>
    </source>
</evidence>
<dbReference type="InterPro" id="IPR051410">
    <property type="entry name" value="Ferric/Cupric_Reductase"/>
</dbReference>
<evidence type="ECO:0000256" key="8">
    <source>
        <dbReference type="ARBA" id="ARBA00022989"/>
    </source>
</evidence>
<dbReference type="SUPFAM" id="SSF52343">
    <property type="entry name" value="Ferredoxin reductase-like, C-terminal NADP-linked domain"/>
    <property type="match status" value="1"/>
</dbReference>
<dbReference type="GO" id="GO:0015677">
    <property type="term" value="P:copper ion import"/>
    <property type="evidence" value="ECO:0007669"/>
    <property type="project" value="TreeGrafter"/>
</dbReference>
<dbReference type="GO" id="GO:0006879">
    <property type="term" value="P:intracellular iron ion homeostasis"/>
    <property type="evidence" value="ECO:0007669"/>
    <property type="project" value="TreeGrafter"/>
</dbReference>
<dbReference type="InterPro" id="IPR039261">
    <property type="entry name" value="FNR_nucleotide-bd"/>
</dbReference>
<dbReference type="PANTHER" id="PTHR32361">
    <property type="entry name" value="FERRIC/CUPRIC REDUCTASE TRANSMEMBRANE COMPONENT"/>
    <property type="match status" value="1"/>
</dbReference>
<keyword evidence="6 13" id="KW-0812">Transmembrane</keyword>
<dbReference type="Gene3D" id="3.40.50.80">
    <property type="entry name" value="Nucleotide-binding domain of ferredoxin-NADP reductase (FNR) module"/>
    <property type="match status" value="1"/>
</dbReference>
<evidence type="ECO:0000256" key="11">
    <source>
        <dbReference type="ARBA" id="ARBA00023136"/>
    </source>
</evidence>
<name>A0A317SZN0_9PEZI</name>
<dbReference type="Proteomes" id="UP000246991">
    <property type="component" value="Unassembled WGS sequence"/>
</dbReference>
<comment type="catalytic activity">
    <reaction evidence="12">
        <text>2 a Fe(II)-siderophore + NADP(+) + H(+) = 2 a Fe(III)-siderophore + NADPH</text>
        <dbReference type="Rhea" id="RHEA:28795"/>
        <dbReference type="Rhea" id="RHEA-COMP:11342"/>
        <dbReference type="Rhea" id="RHEA-COMP:11344"/>
        <dbReference type="ChEBI" id="CHEBI:15378"/>
        <dbReference type="ChEBI" id="CHEBI:29033"/>
        <dbReference type="ChEBI" id="CHEBI:29034"/>
        <dbReference type="ChEBI" id="CHEBI:57783"/>
        <dbReference type="ChEBI" id="CHEBI:58349"/>
        <dbReference type="EC" id="1.16.1.9"/>
    </reaction>
</comment>
<dbReference type="Pfam" id="PF01794">
    <property type="entry name" value="Ferric_reduct"/>
    <property type="match status" value="1"/>
</dbReference>
<keyword evidence="10" id="KW-0406">Ion transport</keyword>
<evidence type="ECO:0000256" key="9">
    <source>
        <dbReference type="ARBA" id="ARBA00023002"/>
    </source>
</evidence>
<dbReference type="InterPro" id="IPR017927">
    <property type="entry name" value="FAD-bd_FR_type"/>
</dbReference>
<proteinExistence type="inferred from homology"/>
<feature type="domain" description="FAD-binding FR-type" evidence="14">
    <location>
        <begin position="272"/>
        <end position="416"/>
    </location>
</feature>
<dbReference type="SFLD" id="SFLDG01168">
    <property type="entry name" value="Ferric_reductase_subgroup_(FRE"/>
    <property type="match status" value="1"/>
</dbReference>
<keyword evidence="11 13" id="KW-0472">Membrane</keyword>
<evidence type="ECO:0000256" key="3">
    <source>
        <dbReference type="ARBA" id="ARBA00012668"/>
    </source>
</evidence>
<dbReference type="InterPro" id="IPR013121">
    <property type="entry name" value="Fe_red_NAD-bd_6"/>
</dbReference>
<dbReference type="SUPFAM" id="SSF63380">
    <property type="entry name" value="Riboflavin synthase domain-like"/>
    <property type="match status" value="1"/>
</dbReference>
<dbReference type="GO" id="GO:0005886">
    <property type="term" value="C:plasma membrane"/>
    <property type="evidence" value="ECO:0007669"/>
    <property type="project" value="UniProtKB-SubCell"/>
</dbReference>
<accession>A0A317SZN0</accession>
<evidence type="ECO:0000256" key="5">
    <source>
        <dbReference type="ARBA" id="ARBA00022475"/>
    </source>
</evidence>
<dbReference type="STRING" id="42249.A0A317SZN0"/>
<dbReference type="PROSITE" id="PS51384">
    <property type="entry name" value="FAD_FR"/>
    <property type="match status" value="1"/>
</dbReference>
<comment type="similarity">
    <text evidence="2">Belongs to the ferric reductase (FRE) family.</text>
</comment>
<evidence type="ECO:0000313" key="15">
    <source>
        <dbReference type="EMBL" id="PWW79784.1"/>
    </source>
</evidence>
<feature type="transmembrane region" description="Helical" evidence="13">
    <location>
        <begin position="214"/>
        <end position="235"/>
    </location>
</feature>
<protein>
    <recommendedName>
        <fullName evidence="3">ferric-chelate reductase (NADPH)</fullName>
        <ecNumber evidence="3">1.16.1.9</ecNumber>
    </recommendedName>
</protein>
<gene>
    <name evidence="15" type="ORF">C7212DRAFT_349471</name>
</gene>
<dbReference type="GO" id="GO:0052851">
    <property type="term" value="F:ferric-chelate reductase (NADPH) activity"/>
    <property type="evidence" value="ECO:0007669"/>
    <property type="project" value="UniProtKB-EC"/>
</dbReference>
<evidence type="ECO:0000256" key="7">
    <source>
        <dbReference type="ARBA" id="ARBA00022982"/>
    </source>
</evidence>
<dbReference type="Pfam" id="PF08030">
    <property type="entry name" value="NAD_binding_6"/>
    <property type="match status" value="1"/>
</dbReference>
<dbReference type="AlphaFoldDB" id="A0A317SZN0"/>
<dbReference type="InterPro" id="IPR017938">
    <property type="entry name" value="Riboflavin_synthase-like_b-brl"/>
</dbReference>
<dbReference type="GO" id="GO:0006826">
    <property type="term" value="P:iron ion transport"/>
    <property type="evidence" value="ECO:0007669"/>
    <property type="project" value="TreeGrafter"/>
</dbReference>
<evidence type="ECO:0000256" key="13">
    <source>
        <dbReference type="SAM" id="Phobius"/>
    </source>
</evidence>
<keyword evidence="16" id="KW-1185">Reference proteome</keyword>
<keyword evidence="5" id="KW-1003">Cell membrane</keyword>
<evidence type="ECO:0000259" key="14">
    <source>
        <dbReference type="PROSITE" id="PS51384"/>
    </source>
</evidence>
<dbReference type="CDD" id="cd06186">
    <property type="entry name" value="NOX_Duox_like_FAD_NADP"/>
    <property type="match status" value="1"/>
</dbReference>
<evidence type="ECO:0000256" key="2">
    <source>
        <dbReference type="ARBA" id="ARBA00006278"/>
    </source>
</evidence>
<keyword evidence="4" id="KW-0813">Transport</keyword>
<evidence type="ECO:0000313" key="16">
    <source>
        <dbReference type="Proteomes" id="UP000246991"/>
    </source>
</evidence>
<feature type="transmembrane region" description="Helical" evidence="13">
    <location>
        <begin position="185"/>
        <end position="202"/>
    </location>
</feature>
<dbReference type="SFLD" id="SFLDS00052">
    <property type="entry name" value="Ferric_Reductase_Domain"/>
    <property type="match status" value="1"/>
</dbReference>
<feature type="transmembrane region" description="Helical" evidence="13">
    <location>
        <begin position="77"/>
        <end position="97"/>
    </location>
</feature>
<dbReference type="EMBL" id="PYWC01000006">
    <property type="protein sequence ID" value="PWW79784.1"/>
    <property type="molecule type" value="Genomic_DNA"/>
</dbReference>
<evidence type="ECO:0000256" key="6">
    <source>
        <dbReference type="ARBA" id="ARBA00022692"/>
    </source>
</evidence>
<keyword evidence="7" id="KW-0249">Electron transport</keyword>
<keyword evidence="9" id="KW-0560">Oxidoreductase</keyword>
<evidence type="ECO:0000256" key="4">
    <source>
        <dbReference type="ARBA" id="ARBA00022448"/>
    </source>
</evidence>
<evidence type="ECO:0000256" key="12">
    <source>
        <dbReference type="ARBA" id="ARBA00048483"/>
    </source>
</evidence>
<comment type="subcellular location">
    <subcellularLocation>
        <location evidence="1">Cell membrane</location>
        <topology evidence="1">Multi-pass membrane protein</topology>
    </subcellularLocation>
</comment>
<evidence type="ECO:0000256" key="1">
    <source>
        <dbReference type="ARBA" id="ARBA00004651"/>
    </source>
</evidence>
<reference evidence="15 16" key="1">
    <citation type="submission" date="2018-03" db="EMBL/GenBank/DDBJ databases">
        <title>Genomes of Pezizomycetes fungi and the evolution of truffles.</title>
        <authorList>
            <person name="Murat C."/>
            <person name="Payen T."/>
            <person name="Noel B."/>
            <person name="Kuo A."/>
            <person name="Martin F.M."/>
        </authorList>
    </citation>
    <scope>NUCLEOTIDE SEQUENCE [LARGE SCALE GENOMIC DNA]</scope>
    <source>
        <strain evidence="15">091103-1</strain>
    </source>
</reference>
<dbReference type="Pfam" id="PF08022">
    <property type="entry name" value="FAD_binding_8"/>
    <property type="match status" value="1"/>
</dbReference>
<organism evidence="15 16">
    <name type="scientific">Tuber magnatum</name>
    <name type="common">white Piedmont truffle</name>
    <dbReference type="NCBI Taxonomy" id="42249"/>
    <lineage>
        <taxon>Eukaryota</taxon>
        <taxon>Fungi</taxon>
        <taxon>Dikarya</taxon>
        <taxon>Ascomycota</taxon>
        <taxon>Pezizomycotina</taxon>
        <taxon>Pezizomycetes</taxon>
        <taxon>Pezizales</taxon>
        <taxon>Tuberaceae</taxon>
        <taxon>Tuber</taxon>
    </lineage>
</organism>
<dbReference type="OrthoDB" id="167398at2759"/>
<dbReference type="EC" id="1.16.1.9" evidence="3"/>